<feature type="region of interest" description="Disordered" evidence="1">
    <location>
        <begin position="159"/>
        <end position="181"/>
    </location>
</feature>
<feature type="region of interest" description="Disordered" evidence="1">
    <location>
        <begin position="280"/>
        <end position="423"/>
    </location>
</feature>
<feature type="compositionally biased region" description="Low complexity" evidence="1">
    <location>
        <begin position="222"/>
        <end position="232"/>
    </location>
</feature>
<evidence type="ECO:0000256" key="1">
    <source>
        <dbReference type="SAM" id="MobiDB-lite"/>
    </source>
</evidence>
<keyword evidence="2" id="KW-0732">Signal</keyword>
<organism evidence="3 4">
    <name type="scientific">Drosophila guanche</name>
    <name type="common">Fruit fly</name>
    <dbReference type="NCBI Taxonomy" id="7266"/>
    <lineage>
        <taxon>Eukaryota</taxon>
        <taxon>Metazoa</taxon>
        <taxon>Ecdysozoa</taxon>
        <taxon>Arthropoda</taxon>
        <taxon>Hexapoda</taxon>
        <taxon>Insecta</taxon>
        <taxon>Pterygota</taxon>
        <taxon>Neoptera</taxon>
        <taxon>Endopterygota</taxon>
        <taxon>Diptera</taxon>
        <taxon>Brachycera</taxon>
        <taxon>Muscomorpha</taxon>
        <taxon>Ephydroidea</taxon>
        <taxon>Drosophilidae</taxon>
        <taxon>Drosophila</taxon>
        <taxon>Sophophora</taxon>
    </lineage>
</organism>
<keyword evidence="4" id="KW-1185">Reference proteome</keyword>
<evidence type="ECO:0000313" key="3">
    <source>
        <dbReference type="EMBL" id="SPP73807.1"/>
    </source>
</evidence>
<feature type="region of interest" description="Disordered" evidence="1">
    <location>
        <begin position="194"/>
        <end position="240"/>
    </location>
</feature>
<proteinExistence type="predicted"/>
<gene>
    <name evidence="3" type="ORF">DGUA_6G001349</name>
</gene>
<feature type="compositionally biased region" description="Basic residues" evidence="1">
    <location>
        <begin position="391"/>
        <end position="413"/>
    </location>
</feature>
<dbReference type="OMA" id="INMQLMP"/>
<feature type="compositionally biased region" description="Basic and acidic residues" evidence="1">
    <location>
        <begin position="370"/>
        <end position="381"/>
    </location>
</feature>
<dbReference type="Proteomes" id="UP000268350">
    <property type="component" value="Unassembled WGS sequence"/>
</dbReference>
<feature type="compositionally biased region" description="Basic and acidic residues" evidence="1">
    <location>
        <begin position="194"/>
        <end position="206"/>
    </location>
</feature>
<evidence type="ECO:0000313" key="4">
    <source>
        <dbReference type="Proteomes" id="UP000268350"/>
    </source>
</evidence>
<dbReference type="STRING" id="7266.A0A3B0J002"/>
<dbReference type="OrthoDB" id="7869492at2759"/>
<feature type="signal peptide" evidence="2">
    <location>
        <begin position="1"/>
        <end position="19"/>
    </location>
</feature>
<feature type="compositionally biased region" description="Basic residues" evidence="1">
    <location>
        <begin position="305"/>
        <end position="316"/>
    </location>
</feature>
<sequence>MRLPLLLLLIQLLALRVRGTPAKHWRRAPAHGVFNVDLYAYNKPRMNLAGHQSRSGLSPPMGQLLEQLSQHSRRSAAQSAHYRNLDDAGELYPHEEELDKEQHKTIESQAVNMQLTPVQMDSTLSEAHAPENLYSSEFHVQSVGAKKIVQLNTLSAGHERKPVREQVMGQEQEQEQDEHPLQVELALPQLPEKEEEKEVKPVEQHHNGGTVGSDITKGEKPTASSSITTAASKDARAPAGAWESLTSVKETLAEPASETIIDTALTGMLQIVSQLTAGNADDKHTKGHPGGELVYHSGTNETVAKRTRVKARRKPAKAGTGTRTRTKAPNEIDTKMTASPAVTPAPGTASAAPAPAPIVAPPHPSTSLSVDKRQPPVKELETQSPEISTHRPVRTKGKGKAKGKGKGKRRPGSQRRPSTTVMQEEIETTTNWWQILPYAEIRTFLNTIYDTITDNDDDERATGAAIYRRDGFQGG</sequence>
<accession>A0A3B0J002</accession>
<evidence type="ECO:0000256" key="2">
    <source>
        <dbReference type="SAM" id="SignalP"/>
    </source>
</evidence>
<feature type="compositionally biased region" description="Low complexity" evidence="1">
    <location>
        <begin position="337"/>
        <end position="353"/>
    </location>
</feature>
<protein>
    <submittedName>
        <fullName evidence="3">Uncharacterized protein</fullName>
    </submittedName>
</protein>
<dbReference type="EMBL" id="OUUW01000001">
    <property type="protein sequence ID" value="SPP73807.1"/>
    <property type="molecule type" value="Genomic_DNA"/>
</dbReference>
<reference evidence="4" key="1">
    <citation type="submission" date="2018-01" db="EMBL/GenBank/DDBJ databases">
        <authorList>
            <person name="Alioto T."/>
            <person name="Alioto T."/>
        </authorList>
    </citation>
    <scope>NUCLEOTIDE SEQUENCE [LARGE SCALE GENOMIC DNA]</scope>
</reference>
<dbReference type="AlphaFoldDB" id="A0A3B0J002"/>
<name>A0A3B0J002_DROGU</name>
<feature type="compositionally biased region" description="Pro residues" evidence="1">
    <location>
        <begin position="354"/>
        <end position="364"/>
    </location>
</feature>
<feature type="chain" id="PRO_5017219375" evidence="2">
    <location>
        <begin position="20"/>
        <end position="475"/>
    </location>
</feature>